<dbReference type="Gene3D" id="3.30.70.1090">
    <property type="entry name" value="Dimeric alpha+beta barrel"/>
    <property type="match status" value="1"/>
</dbReference>
<evidence type="ECO:0000313" key="2">
    <source>
        <dbReference type="Proteomes" id="UP000256269"/>
    </source>
</evidence>
<dbReference type="InterPro" id="IPR038474">
    <property type="entry name" value="Polyketide_synth_cyclase_sf"/>
</dbReference>
<dbReference type="EMBL" id="QUNO01000014">
    <property type="protein sequence ID" value="REH38100.1"/>
    <property type="molecule type" value="Genomic_DNA"/>
</dbReference>
<reference evidence="1 2" key="1">
    <citation type="submission" date="2018-08" db="EMBL/GenBank/DDBJ databases">
        <title>Genomic Encyclopedia of Archaeal and Bacterial Type Strains, Phase II (KMG-II): from individual species to whole genera.</title>
        <authorList>
            <person name="Goeker M."/>
        </authorList>
    </citation>
    <scope>NUCLEOTIDE SEQUENCE [LARGE SCALE GENOMIC DNA]</scope>
    <source>
        <strain evidence="1 2">DSM 45791</strain>
    </source>
</reference>
<dbReference type="InterPro" id="IPR006765">
    <property type="entry name" value="Polyketide_synth_cyclase"/>
</dbReference>
<dbReference type="Pfam" id="PF04673">
    <property type="entry name" value="Cyclase_polyket"/>
    <property type="match status" value="1"/>
</dbReference>
<protein>
    <submittedName>
        <fullName evidence="1">Cyclase/cyclase</fullName>
    </submittedName>
</protein>
<dbReference type="Proteomes" id="UP000256269">
    <property type="component" value="Unassembled WGS sequence"/>
</dbReference>
<evidence type="ECO:0000313" key="1">
    <source>
        <dbReference type="EMBL" id="REH38100.1"/>
    </source>
</evidence>
<dbReference type="OrthoDB" id="4147507at2"/>
<gene>
    <name evidence="1" type="ORF">BCF44_114125</name>
</gene>
<dbReference type="RefSeq" id="WP_116178965.1">
    <property type="nucleotide sequence ID" value="NZ_CP144375.1"/>
</dbReference>
<sequence>MTTTLIVARMTPDAAGQVADIFTESDRTDLPGLVGVTRRQLFRYQGLYFHLFETDEHGPQRVEDVRGHELFVDVNDKLSHHIKPYDPQTWRSPRDAMAEQFYHWSVRP</sequence>
<name>A0A3E0H625_9PSEU</name>
<dbReference type="AlphaFoldDB" id="A0A3E0H625"/>
<proteinExistence type="predicted"/>
<dbReference type="GO" id="GO:0030639">
    <property type="term" value="P:polyketide biosynthetic process"/>
    <property type="evidence" value="ECO:0007669"/>
    <property type="project" value="InterPro"/>
</dbReference>
<accession>A0A3E0H625</accession>
<comment type="caution">
    <text evidence="1">The sequence shown here is derived from an EMBL/GenBank/DDBJ whole genome shotgun (WGS) entry which is preliminary data.</text>
</comment>
<keyword evidence="2" id="KW-1185">Reference proteome</keyword>
<organism evidence="1 2">
    <name type="scientific">Kutzneria buriramensis</name>
    <dbReference type="NCBI Taxonomy" id="1045776"/>
    <lineage>
        <taxon>Bacteria</taxon>
        <taxon>Bacillati</taxon>
        <taxon>Actinomycetota</taxon>
        <taxon>Actinomycetes</taxon>
        <taxon>Pseudonocardiales</taxon>
        <taxon>Pseudonocardiaceae</taxon>
        <taxon>Kutzneria</taxon>
    </lineage>
</organism>
<dbReference type="SUPFAM" id="SSF54909">
    <property type="entry name" value="Dimeric alpha+beta barrel"/>
    <property type="match status" value="1"/>
</dbReference>
<dbReference type="InterPro" id="IPR011008">
    <property type="entry name" value="Dimeric_a/b-barrel"/>
</dbReference>